<feature type="chain" id="PRO_5042997910" evidence="2">
    <location>
        <begin position="22"/>
        <end position="138"/>
    </location>
</feature>
<evidence type="ECO:0000313" key="4">
    <source>
        <dbReference type="Proteomes" id="UP001328107"/>
    </source>
</evidence>
<dbReference type="EMBL" id="BTRK01000006">
    <property type="protein sequence ID" value="GMR60694.1"/>
    <property type="molecule type" value="Genomic_DNA"/>
</dbReference>
<dbReference type="Proteomes" id="UP001328107">
    <property type="component" value="Unassembled WGS sequence"/>
</dbReference>
<comment type="caution">
    <text evidence="3">The sequence shown here is derived from an EMBL/GenBank/DDBJ whole genome shotgun (WGS) entry which is preliminary data.</text>
</comment>
<reference evidence="4" key="1">
    <citation type="submission" date="2022-10" db="EMBL/GenBank/DDBJ databases">
        <title>Genome assembly of Pristionchus species.</title>
        <authorList>
            <person name="Yoshida K."/>
            <person name="Sommer R.J."/>
        </authorList>
    </citation>
    <scope>NUCLEOTIDE SEQUENCE [LARGE SCALE GENOMIC DNA]</scope>
    <source>
        <strain evidence="4">RS5460</strain>
    </source>
</reference>
<feature type="region of interest" description="Disordered" evidence="1">
    <location>
        <begin position="84"/>
        <end position="104"/>
    </location>
</feature>
<protein>
    <submittedName>
        <fullName evidence="3">Uncharacterized protein</fullName>
    </submittedName>
</protein>
<evidence type="ECO:0000256" key="1">
    <source>
        <dbReference type="SAM" id="MobiDB-lite"/>
    </source>
</evidence>
<feature type="non-terminal residue" evidence="3">
    <location>
        <position position="1"/>
    </location>
</feature>
<feature type="signal peptide" evidence="2">
    <location>
        <begin position="1"/>
        <end position="21"/>
    </location>
</feature>
<accession>A0AAN5DCP8</accession>
<keyword evidence="4" id="KW-1185">Reference proteome</keyword>
<feature type="region of interest" description="Disordered" evidence="1">
    <location>
        <begin position="34"/>
        <end position="65"/>
    </location>
</feature>
<sequence>LSSFILFVFLFPLQNFRNSQMWWFLPWNTSTVNDEEDGESTSSNSSPPPYDSNTNSSPSSLNTDDSSIFSKALATARDLTSKTFGAMQEASKGKRGGKDKMTRIRRVPHGMVTKVQEFLQLEYFYCIYNLSFKTIIAE</sequence>
<evidence type="ECO:0000256" key="2">
    <source>
        <dbReference type="SAM" id="SignalP"/>
    </source>
</evidence>
<proteinExistence type="predicted"/>
<evidence type="ECO:0000313" key="3">
    <source>
        <dbReference type="EMBL" id="GMR60694.1"/>
    </source>
</evidence>
<feature type="compositionally biased region" description="Low complexity" evidence="1">
    <location>
        <begin position="40"/>
        <end position="65"/>
    </location>
</feature>
<keyword evidence="2" id="KW-0732">Signal</keyword>
<feature type="non-terminal residue" evidence="3">
    <location>
        <position position="138"/>
    </location>
</feature>
<dbReference type="AlphaFoldDB" id="A0AAN5DCP8"/>
<name>A0AAN5DCP8_9BILA</name>
<gene>
    <name evidence="3" type="ORF">PMAYCL1PPCAC_30889</name>
</gene>
<organism evidence="3 4">
    <name type="scientific">Pristionchus mayeri</name>
    <dbReference type="NCBI Taxonomy" id="1317129"/>
    <lineage>
        <taxon>Eukaryota</taxon>
        <taxon>Metazoa</taxon>
        <taxon>Ecdysozoa</taxon>
        <taxon>Nematoda</taxon>
        <taxon>Chromadorea</taxon>
        <taxon>Rhabditida</taxon>
        <taxon>Rhabditina</taxon>
        <taxon>Diplogasteromorpha</taxon>
        <taxon>Diplogasteroidea</taxon>
        <taxon>Neodiplogasteridae</taxon>
        <taxon>Pristionchus</taxon>
    </lineage>
</organism>